<gene>
    <name evidence="12" type="ORF">DMAD_08571</name>
</gene>
<dbReference type="InterPro" id="IPR013087">
    <property type="entry name" value="Znf_C2H2_type"/>
</dbReference>
<feature type="domain" description="C2H2-type" evidence="10">
    <location>
        <begin position="342"/>
        <end position="369"/>
    </location>
</feature>
<protein>
    <submittedName>
        <fullName evidence="12">Zinc finger protein 2 homolog</fullName>
    </submittedName>
</protein>
<dbReference type="SMART" id="SM00355">
    <property type="entry name" value="ZnF_C2H2"/>
    <property type="match status" value="8"/>
</dbReference>
<evidence type="ECO:0000256" key="7">
    <source>
        <dbReference type="PROSITE-ProRule" id="PRU00042"/>
    </source>
</evidence>
<feature type="domain" description="C2H2-type" evidence="10">
    <location>
        <begin position="426"/>
        <end position="455"/>
    </location>
</feature>
<evidence type="ECO:0000256" key="3">
    <source>
        <dbReference type="ARBA" id="ARBA00022737"/>
    </source>
</evidence>
<dbReference type="GO" id="GO:0008270">
    <property type="term" value="F:zinc ion binding"/>
    <property type="evidence" value="ECO:0007669"/>
    <property type="project" value="UniProtKB-UniRule"/>
</dbReference>
<sequence length="561" mass="63751">MQNQVININDLSCRVCLETNEDALRLHDEIQYNELNFELWQLLETVSKVKCTWNEADMPTRLCQKCTRRLIAAYEFILDVENAQHTLQNLYLQQTPATATTSMMKDPEQMHMEVLGVCSQDEFLPVLCDTEEVAATMDAEDAAEAVVDVQFSQTETIVEPVYKSEQLQELETGIPFGAEGVEVAQSVDEENFDVKAEKQEPPGGTKPRPSQLGSRLTHSQNFIFKCSICPRVFAKNDSLARHIAVAHSQTADVAAQELANESSGSGVLTCKHCPRILKRQDTLRRHMQAFHPEEAAKDEAESTGSSQRKRTAKRRECPHCGISFPTSSLTIHIRRHTGEYPYKCGQCEKAFPRSQDLSLHMRHHTGERPSECKICSKKFISQNKLSRHMRLHTGQRPYACDKCEKSFVQSNDLKIHMRRHTGERPYKCDVCGDSFVSGSLLNVHRNQKGHPATSGNLRSGETTTEDPYMNARVSKRRAEDIERMKRLKRDAEDVRNQPQMSPPPIQYLPPEKPLLIYKCGVCDWTFKSGACLTIHRNNMSHYEIGKVDYGDPFSKVVKRHS</sequence>
<dbReference type="Pfam" id="PF13912">
    <property type="entry name" value="zf-C2H2_6"/>
    <property type="match status" value="1"/>
</dbReference>
<dbReference type="GO" id="GO:0005634">
    <property type="term" value="C:nucleus"/>
    <property type="evidence" value="ECO:0007669"/>
    <property type="project" value="UniProtKB-SubCell"/>
</dbReference>
<feature type="binding site" evidence="8">
    <location>
        <position position="13"/>
    </location>
    <ligand>
        <name>Zn(2+)</name>
        <dbReference type="ChEBI" id="CHEBI:29105"/>
    </ligand>
</feature>
<accession>A0AAU9ESJ5</accession>
<dbReference type="Pfam" id="PF07776">
    <property type="entry name" value="zf-AD"/>
    <property type="match status" value="1"/>
</dbReference>
<dbReference type="Gene3D" id="3.40.1800.20">
    <property type="match status" value="1"/>
</dbReference>
<feature type="region of interest" description="Disordered" evidence="9">
    <location>
        <begin position="291"/>
        <end position="314"/>
    </location>
</feature>
<dbReference type="SUPFAM" id="SSF57667">
    <property type="entry name" value="beta-beta-alpha zinc fingers"/>
    <property type="match status" value="2"/>
</dbReference>
<dbReference type="FunFam" id="3.30.160.60:FF:000624">
    <property type="entry name" value="zinc finger protein 697"/>
    <property type="match status" value="1"/>
</dbReference>
<evidence type="ECO:0000256" key="4">
    <source>
        <dbReference type="ARBA" id="ARBA00022771"/>
    </source>
</evidence>
<feature type="domain" description="C2H2-type" evidence="10">
    <location>
        <begin position="398"/>
        <end position="425"/>
    </location>
</feature>
<proteinExistence type="predicted"/>
<dbReference type="Proteomes" id="UP001500889">
    <property type="component" value="Chromosome O"/>
</dbReference>
<dbReference type="EMBL" id="AP029263">
    <property type="protein sequence ID" value="BFF89938.1"/>
    <property type="molecule type" value="Genomic_DNA"/>
</dbReference>
<feature type="domain" description="C2H2-type" evidence="10">
    <location>
        <begin position="268"/>
        <end position="296"/>
    </location>
</feature>
<dbReference type="PROSITE" id="PS00028">
    <property type="entry name" value="ZINC_FINGER_C2H2_1"/>
    <property type="match status" value="7"/>
</dbReference>
<dbReference type="Gene3D" id="3.30.160.60">
    <property type="entry name" value="Classic Zinc Finger"/>
    <property type="match status" value="6"/>
</dbReference>
<name>A0AAU9ESJ5_DROMD</name>
<dbReference type="InterPro" id="IPR012934">
    <property type="entry name" value="Znf_AD"/>
</dbReference>
<dbReference type="PANTHER" id="PTHR24408:SF58">
    <property type="entry name" value="TRANSCRIPTION FACTOR (TFIIIA), PUTATIVE (AFU_ORTHOLOGUE AFUA_1G05150)-RELATED"/>
    <property type="match status" value="1"/>
</dbReference>
<keyword evidence="4 7" id="KW-0863">Zinc-finger</keyword>
<comment type="subcellular location">
    <subcellularLocation>
        <location evidence="1">Nucleus</location>
    </subcellularLocation>
</comment>
<reference evidence="12 13" key="1">
    <citation type="submission" date="2024-02" db="EMBL/GenBank/DDBJ databases">
        <title>A chromosome-level genome assembly of Drosophila madeirensis, a fruit fly species endemic to Madeira island.</title>
        <authorList>
            <person name="Tomihara K."/>
            <person name="Llopart A."/>
            <person name="Yamamoto D."/>
        </authorList>
    </citation>
    <scope>NUCLEOTIDE SEQUENCE [LARGE SCALE GENOMIC DNA]</scope>
    <source>
        <strain evidence="12 13">RF1</strain>
    </source>
</reference>
<feature type="binding site" evidence="8">
    <location>
        <position position="66"/>
    </location>
    <ligand>
        <name>Zn(2+)</name>
        <dbReference type="ChEBI" id="CHEBI:29105"/>
    </ligand>
</feature>
<evidence type="ECO:0000313" key="13">
    <source>
        <dbReference type="Proteomes" id="UP001500889"/>
    </source>
</evidence>
<dbReference type="FunFam" id="3.30.160.60:FF:000671">
    <property type="entry name" value="Zinc finger protein 26"/>
    <property type="match status" value="1"/>
</dbReference>
<dbReference type="Pfam" id="PF00096">
    <property type="entry name" value="zf-C2H2"/>
    <property type="match status" value="6"/>
</dbReference>
<evidence type="ECO:0000259" key="11">
    <source>
        <dbReference type="PROSITE" id="PS51915"/>
    </source>
</evidence>
<dbReference type="FunFam" id="3.30.160.60:FF:000145">
    <property type="entry name" value="Zinc finger protein 574"/>
    <property type="match status" value="1"/>
</dbReference>
<feature type="domain" description="C2H2-type" evidence="10">
    <location>
        <begin position="370"/>
        <end position="397"/>
    </location>
</feature>
<organism evidence="12 13">
    <name type="scientific">Drosophila madeirensis</name>
    <name type="common">Fruit fly</name>
    <dbReference type="NCBI Taxonomy" id="30013"/>
    <lineage>
        <taxon>Eukaryota</taxon>
        <taxon>Metazoa</taxon>
        <taxon>Ecdysozoa</taxon>
        <taxon>Arthropoda</taxon>
        <taxon>Hexapoda</taxon>
        <taxon>Insecta</taxon>
        <taxon>Pterygota</taxon>
        <taxon>Neoptera</taxon>
        <taxon>Endopterygota</taxon>
        <taxon>Diptera</taxon>
        <taxon>Brachycera</taxon>
        <taxon>Muscomorpha</taxon>
        <taxon>Ephydroidea</taxon>
        <taxon>Drosophilidae</taxon>
        <taxon>Drosophila</taxon>
        <taxon>Sophophora</taxon>
    </lineage>
</organism>
<feature type="compositionally biased region" description="Basic and acidic residues" evidence="9">
    <location>
        <begin position="291"/>
        <end position="300"/>
    </location>
</feature>
<evidence type="ECO:0000256" key="1">
    <source>
        <dbReference type="ARBA" id="ARBA00004123"/>
    </source>
</evidence>
<keyword evidence="2 8" id="KW-0479">Metal-binding</keyword>
<dbReference type="GO" id="GO:0000981">
    <property type="term" value="F:DNA-binding transcription factor activity, RNA polymerase II-specific"/>
    <property type="evidence" value="ECO:0007669"/>
    <property type="project" value="TreeGrafter"/>
</dbReference>
<evidence type="ECO:0000256" key="8">
    <source>
        <dbReference type="PROSITE-ProRule" id="PRU01263"/>
    </source>
</evidence>
<dbReference type="PANTHER" id="PTHR24408">
    <property type="entry name" value="ZINC FINGER PROTEIN"/>
    <property type="match status" value="1"/>
</dbReference>
<evidence type="ECO:0000256" key="2">
    <source>
        <dbReference type="ARBA" id="ARBA00022723"/>
    </source>
</evidence>
<dbReference type="SUPFAM" id="SSF57716">
    <property type="entry name" value="Glucocorticoid receptor-like (DNA-binding domain)"/>
    <property type="match status" value="1"/>
</dbReference>
<feature type="domain" description="C2H2-type" evidence="10">
    <location>
        <begin position="224"/>
        <end position="252"/>
    </location>
</feature>
<keyword evidence="5 8" id="KW-0862">Zinc</keyword>
<evidence type="ECO:0000256" key="6">
    <source>
        <dbReference type="ARBA" id="ARBA00023242"/>
    </source>
</evidence>
<feature type="binding site" evidence="8">
    <location>
        <position position="63"/>
    </location>
    <ligand>
        <name>Zn(2+)</name>
        <dbReference type="ChEBI" id="CHEBI:29105"/>
    </ligand>
</feature>
<feature type="domain" description="ZAD" evidence="11">
    <location>
        <begin position="11"/>
        <end position="90"/>
    </location>
</feature>
<dbReference type="GO" id="GO:0043565">
    <property type="term" value="F:sequence-specific DNA binding"/>
    <property type="evidence" value="ECO:0007669"/>
    <property type="project" value="TreeGrafter"/>
</dbReference>
<keyword evidence="13" id="KW-1185">Reference proteome</keyword>
<feature type="binding site" evidence="8">
    <location>
        <position position="16"/>
    </location>
    <ligand>
        <name>Zn(2+)</name>
        <dbReference type="ChEBI" id="CHEBI:29105"/>
    </ligand>
</feature>
<evidence type="ECO:0000256" key="5">
    <source>
        <dbReference type="ARBA" id="ARBA00022833"/>
    </source>
</evidence>
<feature type="region of interest" description="Disordered" evidence="9">
    <location>
        <begin position="193"/>
        <end position="214"/>
    </location>
</feature>
<keyword evidence="3" id="KW-0677">Repeat</keyword>
<dbReference type="SMART" id="SM00868">
    <property type="entry name" value="zf-AD"/>
    <property type="match status" value="1"/>
</dbReference>
<feature type="domain" description="C2H2-type" evidence="10">
    <location>
        <begin position="315"/>
        <end position="341"/>
    </location>
</feature>
<evidence type="ECO:0000256" key="9">
    <source>
        <dbReference type="SAM" id="MobiDB-lite"/>
    </source>
</evidence>
<dbReference type="PROSITE" id="PS50157">
    <property type="entry name" value="ZINC_FINGER_C2H2_2"/>
    <property type="match status" value="7"/>
</dbReference>
<dbReference type="FunFam" id="3.30.160.60:FF:002343">
    <property type="entry name" value="Zinc finger protein 33A"/>
    <property type="match status" value="1"/>
</dbReference>
<evidence type="ECO:0000259" key="10">
    <source>
        <dbReference type="PROSITE" id="PS50157"/>
    </source>
</evidence>
<evidence type="ECO:0000313" key="12">
    <source>
        <dbReference type="EMBL" id="BFF89938.1"/>
    </source>
</evidence>
<dbReference type="PROSITE" id="PS51915">
    <property type="entry name" value="ZAD"/>
    <property type="match status" value="1"/>
</dbReference>
<keyword evidence="6" id="KW-0539">Nucleus</keyword>
<dbReference type="AlphaFoldDB" id="A0AAU9ESJ5"/>
<dbReference type="InterPro" id="IPR036236">
    <property type="entry name" value="Znf_C2H2_sf"/>
</dbReference>